<keyword evidence="2" id="KW-0997">Cell inner membrane</keyword>
<dbReference type="GO" id="GO:0009252">
    <property type="term" value="P:peptidoglycan biosynthetic process"/>
    <property type="evidence" value="ECO:0007669"/>
    <property type="project" value="UniProtKB-KW"/>
</dbReference>
<reference evidence="14 15" key="1">
    <citation type="submission" date="2019-12" db="EMBL/GenBank/DDBJ databases">
        <title>Mucilaginibacter sp. HME9299 genome sequencing and assembly.</title>
        <authorList>
            <person name="Kang H."/>
            <person name="Kim H."/>
            <person name="Joh K."/>
        </authorList>
    </citation>
    <scope>NUCLEOTIDE SEQUENCE [LARGE SCALE GENOMIC DNA]</scope>
    <source>
        <strain evidence="14 15">HME9299</strain>
    </source>
</reference>
<keyword evidence="6" id="KW-0133">Cell shape</keyword>
<feature type="compositionally biased region" description="Basic and acidic residues" evidence="11">
    <location>
        <begin position="684"/>
        <end position="731"/>
    </location>
</feature>
<keyword evidence="5 12" id="KW-0812">Transmembrane</keyword>
<dbReference type="SUPFAM" id="SSF53955">
    <property type="entry name" value="Lysozyme-like"/>
    <property type="match status" value="1"/>
</dbReference>
<dbReference type="RefSeq" id="WP_157540731.1">
    <property type="nucleotide sequence ID" value="NZ_WQLA01000002.1"/>
</dbReference>
<evidence type="ECO:0000256" key="11">
    <source>
        <dbReference type="SAM" id="MobiDB-lite"/>
    </source>
</evidence>
<dbReference type="Gene3D" id="1.10.3810.10">
    <property type="entry name" value="Biosynthetic peptidoglycan transglycosylase-like"/>
    <property type="match status" value="1"/>
</dbReference>
<evidence type="ECO:0000256" key="5">
    <source>
        <dbReference type="ARBA" id="ARBA00022692"/>
    </source>
</evidence>
<gene>
    <name evidence="14" type="ORF">GO816_07525</name>
</gene>
<dbReference type="Proteomes" id="UP000434850">
    <property type="component" value="Unassembled WGS sequence"/>
</dbReference>
<feature type="compositionally biased region" description="Basic and acidic residues" evidence="11">
    <location>
        <begin position="665"/>
        <end position="674"/>
    </location>
</feature>
<protein>
    <submittedName>
        <fullName evidence="14">Penicillin-binding protein</fullName>
    </submittedName>
</protein>
<feature type="domain" description="Glycosyl transferase family 51" evidence="13">
    <location>
        <begin position="433"/>
        <end position="580"/>
    </location>
</feature>
<dbReference type="PANTHER" id="PTHR30400:SF0">
    <property type="entry name" value="BIOSYNTHETIC PEPTIDOGLYCAN TRANSGLYCOSYLASE"/>
    <property type="match status" value="1"/>
</dbReference>
<feature type="transmembrane region" description="Helical" evidence="12">
    <location>
        <begin position="12"/>
        <end position="32"/>
    </location>
</feature>
<dbReference type="Pfam" id="PF00912">
    <property type="entry name" value="Transgly"/>
    <property type="match status" value="1"/>
</dbReference>
<dbReference type="EMBL" id="WQLA01000002">
    <property type="protein sequence ID" value="MVN90970.1"/>
    <property type="molecule type" value="Genomic_DNA"/>
</dbReference>
<keyword evidence="1" id="KW-1003">Cell membrane</keyword>
<evidence type="ECO:0000313" key="14">
    <source>
        <dbReference type="EMBL" id="MVN90970.1"/>
    </source>
</evidence>
<evidence type="ECO:0000256" key="10">
    <source>
        <dbReference type="ARBA" id="ARBA00023316"/>
    </source>
</evidence>
<dbReference type="InterPro" id="IPR001264">
    <property type="entry name" value="Glyco_trans_51"/>
</dbReference>
<evidence type="ECO:0000256" key="6">
    <source>
        <dbReference type="ARBA" id="ARBA00022960"/>
    </source>
</evidence>
<evidence type="ECO:0000256" key="2">
    <source>
        <dbReference type="ARBA" id="ARBA00022519"/>
    </source>
</evidence>
<dbReference type="InterPro" id="IPR023346">
    <property type="entry name" value="Lysozyme-like_dom_sf"/>
</dbReference>
<evidence type="ECO:0000256" key="12">
    <source>
        <dbReference type="SAM" id="Phobius"/>
    </source>
</evidence>
<dbReference type="GO" id="GO:0016763">
    <property type="term" value="F:pentosyltransferase activity"/>
    <property type="evidence" value="ECO:0007669"/>
    <property type="project" value="InterPro"/>
</dbReference>
<keyword evidence="3" id="KW-0328">Glycosyltransferase</keyword>
<evidence type="ECO:0000256" key="8">
    <source>
        <dbReference type="ARBA" id="ARBA00022989"/>
    </source>
</evidence>
<evidence type="ECO:0000256" key="3">
    <source>
        <dbReference type="ARBA" id="ARBA00022676"/>
    </source>
</evidence>
<feature type="region of interest" description="Disordered" evidence="11">
    <location>
        <begin position="645"/>
        <end position="731"/>
    </location>
</feature>
<dbReference type="OrthoDB" id="9766909at2"/>
<dbReference type="AlphaFoldDB" id="A0A6I4I730"/>
<name>A0A6I4I730_9SPHI</name>
<keyword evidence="4" id="KW-0808">Transferase</keyword>
<dbReference type="GO" id="GO:0016020">
    <property type="term" value="C:membrane"/>
    <property type="evidence" value="ECO:0007669"/>
    <property type="project" value="InterPro"/>
</dbReference>
<dbReference type="PANTHER" id="PTHR30400">
    <property type="entry name" value="MONOFUNCTIONAL BIOSYNTHETIC PEPTIDOGLYCAN TRANSGLYCOSYLASE"/>
    <property type="match status" value="1"/>
</dbReference>
<keyword evidence="8 12" id="KW-1133">Transmembrane helix</keyword>
<dbReference type="InterPro" id="IPR036950">
    <property type="entry name" value="PBP_transglycosylase"/>
</dbReference>
<dbReference type="GO" id="GO:0008360">
    <property type="term" value="P:regulation of cell shape"/>
    <property type="evidence" value="ECO:0007669"/>
    <property type="project" value="UniProtKB-KW"/>
</dbReference>
<dbReference type="InterPro" id="IPR011812">
    <property type="entry name" value="Pep_trsgly"/>
</dbReference>
<evidence type="ECO:0000256" key="9">
    <source>
        <dbReference type="ARBA" id="ARBA00023136"/>
    </source>
</evidence>
<keyword evidence="9 12" id="KW-0472">Membrane</keyword>
<keyword evidence="7" id="KW-0573">Peptidoglycan synthesis</keyword>
<proteinExistence type="predicted"/>
<comment type="caution">
    <text evidence="14">The sequence shown here is derived from an EMBL/GenBank/DDBJ whole genome shotgun (WGS) entry which is preliminary data.</text>
</comment>
<accession>A0A6I4I730</accession>
<evidence type="ECO:0000256" key="7">
    <source>
        <dbReference type="ARBA" id="ARBA00022984"/>
    </source>
</evidence>
<evidence type="ECO:0000259" key="13">
    <source>
        <dbReference type="Pfam" id="PF00912"/>
    </source>
</evidence>
<evidence type="ECO:0000313" key="15">
    <source>
        <dbReference type="Proteomes" id="UP000434850"/>
    </source>
</evidence>
<keyword evidence="10" id="KW-0961">Cell wall biogenesis/degradation</keyword>
<keyword evidence="15" id="KW-1185">Reference proteome</keyword>
<organism evidence="14 15">
    <name type="scientific">Mucilaginibacter aquatilis</name>
    <dbReference type="NCBI Taxonomy" id="1517760"/>
    <lineage>
        <taxon>Bacteria</taxon>
        <taxon>Pseudomonadati</taxon>
        <taxon>Bacteroidota</taxon>
        <taxon>Sphingobacteriia</taxon>
        <taxon>Sphingobacteriales</taxon>
        <taxon>Sphingobacteriaceae</taxon>
        <taxon>Mucilaginibacter</taxon>
    </lineage>
</organism>
<sequence length="731" mass="83435">MHRPDFRKYLRIAGIVAGALLLILIVGGFIAYSKREALLQKAIYKAKAKAKRDYNLDVKIGTAKFTGLSTVAFNNITVVPEQRDSLVRINNFEISVKLMPLIAGDIKLADVKLKDGYLNLIDKKGQRNFDFLFHRKRDSTKTKSSSGLNELVDNLINQVLYKIPENLDLQNFKMSFEDDSTHIKLLAKSAKIDDGDLMSTIDVNDNESIWHFAGKLHPGDKEIDVKLYADGKKVEFPLLEKKFKLKFNFDTLTTRLNKVEASDDQTQVYTYLAVKNMLVNHPALSDTDVVVPDGSIDANLFVGDRYVSLDSSSVIHVKKLDIHPYIKYQIRPVKAYTVKIHTDWQDAQNFFDSFPKGLFESLEGIEVAGQLRYNAHLYLNTTDPDNVQFESGLAKKDFRILKFGKVDLGRLNREFVYTPYERGKPMPPRNISPANSNYTPLHSISADLRNAVMTAEDPSFYTNKGFVQESLRKSIAEDFKEKRFKRGGSTISMQLVKNAFLSRQKTLTRKFEEILIVWLIVNGDVMTKDRMLEVYLNIIEWGRNIYGIGEAARYYFAKHPSELNIGESIYLASIVPNPKNGLYAFEPDGSLRYRLHGYFRLIGNLMARRGLTQPDSSAYGFYNVRLREGLRQKMAPIDTAVADSLLQHNPDDPDGDGMIMPGVVEEPKDDEKKPGFFQRLFGGGKKDSTDRKKEASQDSIDAVKKREKEADRERKRLEKERRKQLRERGLM</sequence>
<dbReference type="GO" id="GO:0071555">
    <property type="term" value="P:cell wall organization"/>
    <property type="evidence" value="ECO:0007669"/>
    <property type="project" value="UniProtKB-KW"/>
</dbReference>
<evidence type="ECO:0000256" key="1">
    <source>
        <dbReference type="ARBA" id="ARBA00022475"/>
    </source>
</evidence>
<dbReference type="GO" id="GO:0009274">
    <property type="term" value="C:peptidoglycan-based cell wall"/>
    <property type="evidence" value="ECO:0007669"/>
    <property type="project" value="InterPro"/>
</dbReference>
<evidence type="ECO:0000256" key="4">
    <source>
        <dbReference type="ARBA" id="ARBA00022679"/>
    </source>
</evidence>